<gene>
    <name evidence="1" type="ORF">OWV82_015869</name>
</gene>
<organism evidence="1 2">
    <name type="scientific">Melia azedarach</name>
    <name type="common">Chinaberry tree</name>
    <dbReference type="NCBI Taxonomy" id="155640"/>
    <lineage>
        <taxon>Eukaryota</taxon>
        <taxon>Viridiplantae</taxon>
        <taxon>Streptophyta</taxon>
        <taxon>Embryophyta</taxon>
        <taxon>Tracheophyta</taxon>
        <taxon>Spermatophyta</taxon>
        <taxon>Magnoliopsida</taxon>
        <taxon>eudicotyledons</taxon>
        <taxon>Gunneridae</taxon>
        <taxon>Pentapetalae</taxon>
        <taxon>rosids</taxon>
        <taxon>malvids</taxon>
        <taxon>Sapindales</taxon>
        <taxon>Meliaceae</taxon>
        <taxon>Melia</taxon>
    </lineage>
</organism>
<accession>A0ACC1XRG2</accession>
<comment type="caution">
    <text evidence="1">The sequence shown here is derived from an EMBL/GenBank/DDBJ whole genome shotgun (WGS) entry which is preliminary data.</text>
</comment>
<protein>
    <submittedName>
        <fullName evidence="1">2-oxoglutarate (2OG) and Fe(II)-dependent oxygenase superfamily protein</fullName>
    </submittedName>
</protein>
<evidence type="ECO:0000313" key="2">
    <source>
        <dbReference type="Proteomes" id="UP001164539"/>
    </source>
</evidence>
<name>A0ACC1XRG2_MELAZ</name>
<reference evidence="1 2" key="1">
    <citation type="journal article" date="2023" name="Science">
        <title>Complex scaffold remodeling in plant triterpene biosynthesis.</title>
        <authorList>
            <person name="De La Pena R."/>
            <person name="Hodgson H."/>
            <person name="Liu J.C."/>
            <person name="Stephenson M.J."/>
            <person name="Martin A.C."/>
            <person name="Owen C."/>
            <person name="Harkess A."/>
            <person name="Leebens-Mack J."/>
            <person name="Jimenez L.E."/>
            <person name="Osbourn A."/>
            <person name="Sattely E.S."/>
        </authorList>
    </citation>
    <scope>NUCLEOTIDE SEQUENCE [LARGE SCALE GENOMIC DNA]</scope>
    <source>
        <strain evidence="2">cv. JPN11</strain>
        <tissue evidence="1">Leaf</tissue>
    </source>
</reference>
<proteinExistence type="predicted"/>
<sequence>MPENEKMKILWNENHRGYQPPVQKGYVEAYTAGAGVLKDDGVVKDDPTNLWPSADVLPGWKESIQKYEHETLNVGRRVAKLIARALGLDDDFFDLPQMFGDDNTTVCSLFHYTDQENGSSEEKLGRMGHCDVGLITLLATDDALGLQICRDKEAKPQSWEYVLPKKRAFTVFVGDMLERLSGDTFRSVLHKVVYFQERYCIGVFLLPSYDCIIESLLAPNSEENSSKYSPEKFRDFLDFRYADVTAETIQKQMKVA</sequence>
<dbReference type="EMBL" id="CM051401">
    <property type="protein sequence ID" value="KAJ4713825.1"/>
    <property type="molecule type" value="Genomic_DNA"/>
</dbReference>
<dbReference type="Proteomes" id="UP001164539">
    <property type="component" value="Chromosome 8"/>
</dbReference>
<evidence type="ECO:0000313" key="1">
    <source>
        <dbReference type="EMBL" id="KAJ4713825.1"/>
    </source>
</evidence>
<keyword evidence="2" id="KW-1185">Reference proteome</keyword>